<proteinExistence type="predicted"/>
<dbReference type="EMBL" id="VSSQ01000053">
    <property type="protein sequence ID" value="MPL70475.1"/>
    <property type="molecule type" value="Genomic_DNA"/>
</dbReference>
<sequence>MSLIELIDKRTVKVPLEARDKQGVLRELVNLLASATDKVSDPEALYRAVLDREALGSTGLSEGIAVPHGKTNAVRNVCLAIGVAPEGIAFDATDGKPSRLFFLIAASADKAGPHIAALADIARLAQSGALIKALVRARDASELIAILQGD</sequence>
<protein>
    <submittedName>
        <fullName evidence="2">PTS system fructose-specific EIIABC component</fullName>
    </submittedName>
</protein>
<comment type="caution">
    <text evidence="2">The sequence shown here is derived from an EMBL/GenBank/DDBJ whole genome shotgun (WGS) entry which is preliminary data.</text>
</comment>
<dbReference type="InterPro" id="IPR051541">
    <property type="entry name" value="PTS_SugarTrans_NitroReg"/>
</dbReference>
<dbReference type="InterPro" id="IPR016152">
    <property type="entry name" value="PTrfase/Anion_transptr"/>
</dbReference>
<dbReference type="Pfam" id="PF00359">
    <property type="entry name" value="PTS_EIIA_2"/>
    <property type="match status" value="1"/>
</dbReference>
<reference evidence="2" key="1">
    <citation type="submission" date="2019-08" db="EMBL/GenBank/DDBJ databases">
        <authorList>
            <person name="Kucharzyk K."/>
            <person name="Murdoch R.W."/>
            <person name="Higgins S."/>
            <person name="Loffler F."/>
        </authorList>
    </citation>
    <scope>NUCLEOTIDE SEQUENCE</scope>
</reference>
<dbReference type="InterPro" id="IPR002178">
    <property type="entry name" value="PTS_EIIA_type-2_dom"/>
</dbReference>
<name>A0A644TU97_9ZZZZ</name>
<evidence type="ECO:0000259" key="1">
    <source>
        <dbReference type="PROSITE" id="PS51094"/>
    </source>
</evidence>
<organism evidence="2">
    <name type="scientific">bioreactor metagenome</name>
    <dbReference type="NCBI Taxonomy" id="1076179"/>
    <lineage>
        <taxon>unclassified sequences</taxon>
        <taxon>metagenomes</taxon>
        <taxon>ecological metagenomes</taxon>
    </lineage>
</organism>
<accession>A0A644TU97</accession>
<dbReference type="PANTHER" id="PTHR47738">
    <property type="entry name" value="PTS SYSTEM FRUCTOSE-LIKE EIIA COMPONENT-RELATED"/>
    <property type="match status" value="1"/>
</dbReference>
<dbReference type="CDD" id="cd00211">
    <property type="entry name" value="PTS_IIA_fru"/>
    <property type="match status" value="1"/>
</dbReference>
<dbReference type="Gene3D" id="3.40.930.10">
    <property type="entry name" value="Mannitol-specific EII, Chain A"/>
    <property type="match status" value="1"/>
</dbReference>
<dbReference type="SUPFAM" id="SSF55804">
    <property type="entry name" value="Phoshotransferase/anion transport protein"/>
    <property type="match status" value="1"/>
</dbReference>
<dbReference type="AlphaFoldDB" id="A0A644TU97"/>
<feature type="domain" description="PTS EIIA type-2" evidence="1">
    <location>
        <begin position="5"/>
        <end position="150"/>
    </location>
</feature>
<dbReference type="PANTHER" id="PTHR47738:SF2">
    <property type="entry name" value="PTS SYSTEM FRUCTOSE-LIKE EIIA COMPONENT"/>
    <property type="match status" value="1"/>
</dbReference>
<dbReference type="PROSITE" id="PS51094">
    <property type="entry name" value="PTS_EIIA_TYPE_2"/>
    <property type="match status" value="1"/>
</dbReference>
<gene>
    <name evidence="2" type="primary">fruA_1</name>
    <name evidence="2" type="ORF">SDC9_16231</name>
</gene>
<evidence type="ECO:0000313" key="2">
    <source>
        <dbReference type="EMBL" id="MPL70475.1"/>
    </source>
</evidence>